<dbReference type="Pfam" id="PF17932">
    <property type="entry name" value="TetR_C_24"/>
    <property type="match status" value="1"/>
</dbReference>
<comment type="caution">
    <text evidence="4">The sequence shown here is derived from an EMBL/GenBank/DDBJ whole genome shotgun (WGS) entry which is preliminary data.</text>
</comment>
<dbReference type="SUPFAM" id="SSF48498">
    <property type="entry name" value="Tetracyclin repressor-like, C-terminal domain"/>
    <property type="match status" value="1"/>
</dbReference>
<name>A0ABP7P663_9ACTN</name>
<feature type="domain" description="HTH tetR-type" evidence="3">
    <location>
        <begin position="9"/>
        <end position="69"/>
    </location>
</feature>
<evidence type="ECO:0000313" key="4">
    <source>
        <dbReference type="EMBL" id="GAA3960374.1"/>
    </source>
</evidence>
<organism evidence="4 5">
    <name type="scientific">Gordonia caeni</name>
    <dbReference type="NCBI Taxonomy" id="1007097"/>
    <lineage>
        <taxon>Bacteria</taxon>
        <taxon>Bacillati</taxon>
        <taxon>Actinomycetota</taxon>
        <taxon>Actinomycetes</taxon>
        <taxon>Mycobacteriales</taxon>
        <taxon>Gordoniaceae</taxon>
        <taxon>Gordonia</taxon>
    </lineage>
</organism>
<dbReference type="PANTHER" id="PTHR30055">
    <property type="entry name" value="HTH-TYPE TRANSCRIPTIONAL REGULATOR RUTR"/>
    <property type="match status" value="1"/>
</dbReference>
<dbReference type="InterPro" id="IPR036271">
    <property type="entry name" value="Tet_transcr_reg_TetR-rel_C_sf"/>
</dbReference>
<dbReference type="InterPro" id="IPR050109">
    <property type="entry name" value="HTH-type_TetR-like_transc_reg"/>
</dbReference>
<evidence type="ECO:0000313" key="5">
    <source>
        <dbReference type="Proteomes" id="UP001418444"/>
    </source>
</evidence>
<evidence type="ECO:0000256" key="1">
    <source>
        <dbReference type="ARBA" id="ARBA00023125"/>
    </source>
</evidence>
<dbReference type="InterPro" id="IPR041490">
    <property type="entry name" value="KstR2_TetR_C"/>
</dbReference>
<dbReference type="Gene3D" id="1.10.357.10">
    <property type="entry name" value="Tetracycline Repressor, domain 2"/>
    <property type="match status" value="1"/>
</dbReference>
<reference evidence="5" key="1">
    <citation type="journal article" date="2019" name="Int. J. Syst. Evol. Microbiol.">
        <title>The Global Catalogue of Microorganisms (GCM) 10K type strain sequencing project: providing services to taxonomists for standard genome sequencing and annotation.</title>
        <authorList>
            <consortium name="The Broad Institute Genomics Platform"/>
            <consortium name="The Broad Institute Genome Sequencing Center for Infectious Disease"/>
            <person name="Wu L."/>
            <person name="Ma J."/>
        </authorList>
    </citation>
    <scope>NUCLEOTIDE SEQUENCE [LARGE SCALE GENOMIC DNA]</scope>
    <source>
        <strain evidence="5">JCM 16923</strain>
    </source>
</reference>
<sequence>MTEGSSKAEQTRGRLLRAAVEAFAERGFHGTTTRDLAAAAGMSPAAVYVHYPSKEDLLYQLSLAGHRKTLALIDEHDDSGAAPATRLHRLIRAFALHHAADHTTARIVNYELSSLAPEHLAEIRTLRREITRRVRAVIDDGVAAGAFATADPRAVTLAILSMNIDIARWYVDGGSMKPDSLADSYADLALRMVEARPD</sequence>
<keyword evidence="5" id="KW-1185">Reference proteome</keyword>
<accession>A0ABP7P663</accession>
<dbReference type="InterPro" id="IPR009057">
    <property type="entry name" value="Homeodomain-like_sf"/>
</dbReference>
<evidence type="ECO:0000256" key="2">
    <source>
        <dbReference type="PROSITE-ProRule" id="PRU00335"/>
    </source>
</evidence>
<evidence type="ECO:0000259" key="3">
    <source>
        <dbReference type="PROSITE" id="PS50977"/>
    </source>
</evidence>
<dbReference type="EMBL" id="BAAAZW010000005">
    <property type="protein sequence ID" value="GAA3960374.1"/>
    <property type="molecule type" value="Genomic_DNA"/>
</dbReference>
<dbReference type="PROSITE" id="PS50977">
    <property type="entry name" value="HTH_TETR_2"/>
    <property type="match status" value="1"/>
</dbReference>
<gene>
    <name evidence="4" type="ORF">GCM10022231_20410</name>
</gene>
<dbReference type="SUPFAM" id="SSF46689">
    <property type="entry name" value="Homeodomain-like"/>
    <property type="match status" value="1"/>
</dbReference>
<protein>
    <submittedName>
        <fullName evidence="4">TetR/AcrR family transcriptional regulator</fullName>
    </submittedName>
</protein>
<dbReference type="InterPro" id="IPR001647">
    <property type="entry name" value="HTH_TetR"/>
</dbReference>
<feature type="DNA-binding region" description="H-T-H motif" evidence="2">
    <location>
        <begin position="32"/>
        <end position="51"/>
    </location>
</feature>
<dbReference type="Proteomes" id="UP001418444">
    <property type="component" value="Unassembled WGS sequence"/>
</dbReference>
<proteinExistence type="predicted"/>
<keyword evidence="1 2" id="KW-0238">DNA-binding</keyword>
<dbReference type="PRINTS" id="PR00455">
    <property type="entry name" value="HTHTETR"/>
</dbReference>
<dbReference type="PANTHER" id="PTHR30055:SF200">
    <property type="entry name" value="HTH-TYPE TRANSCRIPTIONAL REPRESSOR BDCR"/>
    <property type="match status" value="1"/>
</dbReference>
<dbReference type="Pfam" id="PF00440">
    <property type="entry name" value="TetR_N"/>
    <property type="match status" value="1"/>
</dbReference>